<keyword evidence="1" id="KW-0812">Transmembrane</keyword>
<dbReference type="EMBL" id="MGEK01000001">
    <property type="protein sequence ID" value="OGL83196.1"/>
    <property type="molecule type" value="Genomic_DNA"/>
</dbReference>
<evidence type="ECO:0000313" key="3">
    <source>
        <dbReference type="Proteomes" id="UP000176846"/>
    </source>
</evidence>
<gene>
    <name evidence="2" type="ORF">A2936_04645</name>
</gene>
<dbReference type="AlphaFoldDB" id="A0A1F7UY85"/>
<keyword evidence="1" id="KW-1133">Transmembrane helix</keyword>
<protein>
    <submittedName>
        <fullName evidence="2">Uncharacterized protein</fullName>
    </submittedName>
</protein>
<reference evidence="2 3" key="1">
    <citation type="journal article" date="2016" name="Nat. Commun.">
        <title>Thousands of microbial genomes shed light on interconnected biogeochemical processes in an aquifer system.</title>
        <authorList>
            <person name="Anantharaman K."/>
            <person name="Brown C.T."/>
            <person name="Hug L.A."/>
            <person name="Sharon I."/>
            <person name="Castelle C.J."/>
            <person name="Probst A.J."/>
            <person name="Thomas B.C."/>
            <person name="Singh A."/>
            <person name="Wilkins M.J."/>
            <person name="Karaoz U."/>
            <person name="Brodie E.L."/>
            <person name="Williams K.H."/>
            <person name="Hubbard S.S."/>
            <person name="Banfield J.F."/>
        </authorList>
    </citation>
    <scope>NUCLEOTIDE SEQUENCE [LARGE SCALE GENOMIC DNA]</scope>
</reference>
<sequence>MKITGEGEKKVLSVIFFILAFGLLINILPVNAATSGCDIKFIPSVTIPGSNFIAGKGMSLNCSSVGEYVKAIYTLSVYAGSILAVVVLMIGGFIWLTAGGNVSQVGQARSYIGGAIAGFVLLLLSWTLLQTVNPKLVEFRSLVINSVENIPLPTISCCVCESSDISKNRCDDVSYTTTTTDQIGSCVCDLENGQQNKFTVTEENDCIIQGNNCKFIPGTGKDSALLVCQQKYEDLNCKIDSGACTKIRSCKEALILTGKAGPCTTLSSNCAAGEGYQCNFAYTCSTSDPSAVLATTVQNSGCCVRALSEGAICASDIECESGYCKGRSCSAGGTLGKCGSRWDPAHMYDRCLL</sequence>
<dbReference type="Proteomes" id="UP000176846">
    <property type="component" value="Unassembled WGS sequence"/>
</dbReference>
<organism evidence="2 3">
    <name type="scientific">Candidatus Uhrbacteria bacterium RIFCSPLOWO2_01_FULL_47_25</name>
    <dbReference type="NCBI Taxonomy" id="1802402"/>
    <lineage>
        <taxon>Bacteria</taxon>
        <taxon>Candidatus Uhriibacteriota</taxon>
    </lineage>
</organism>
<feature type="transmembrane region" description="Helical" evidence="1">
    <location>
        <begin position="12"/>
        <end position="30"/>
    </location>
</feature>
<feature type="transmembrane region" description="Helical" evidence="1">
    <location>
        <begin position="77"/>
        <end position="98"/>
    </location>
</feature>
<proteinExistence type="predicted"/>
<comment type="caution">
    <text evidence="2">The sequence shown here is derived from an EMBL/GenBank/DDBJ whole genome shotgun (WGS) entry which is preliminary data.</text>
</comment>
<evidence type="ECO:0000313" key="2">
    <source>
        <dbReference type="EMBL" id="OGL83196.1"/>
    </source>
</evidence>
<feature type="transmembrane region" description="Helical" evidence="1">
    <location>
        <begin position="110"/>
        <end position="129"/>
    </location>
</feature>
<evidence type="ECO:0000256" key="1">
    <source>
        <dbReference type="SAM" id="Phobius"/>
    </source>
</evidence>
<name>A0A1F7UY85_9BACT</name>
<accession>A0A1F7UY85</accession>
<keyword evidence="1" id="KW-0472">Membrane</keyword>